<dbReference type="KEGG" id="gme:Gmet_2623"/>
<evidence type="ECO:0000313" key="2">
    <source>
        <dbReference type="EMBL" id="ABB32842.1"/>
    </source>
</evidence>
<dbReference type="EMBL" id="CP000148">
    <property type="protein sequence ID" value="ABB32842.1"/>
    <property type="molecule type" value="Genomic_DNA"/>
</dbReference>
<dbReference type="PANTHER" id="PTHR34109:SF1">
    <property type="entry name" value="VOC DOMAIN-CONTAINING PROTEIN"/>
    <property type="match status" value="1"/>
</dbReference>
<evidence type="ECO:0000313" key="3">
    <source>
        <dbReference type="Proteomes" id="UP000007073"/>
    </source>
</evidence>
<dbReference type="InterPro" id="IPR037523">
    <property type="entry name" value="VOC_core"/>
</dbReference>
<dbReference type="eggNOG" id="COG2764">
    <property type="taxonomic scope" value="Bacteria"/>
</dbReference>
<feature type="domain" description="VOC" evidence="1">
    <location>
        <begin position="8"/>
        <end position="134"/>
    </location>
</feature>
<dbReference type="CDD" id="cd07246">
    <property type="entry name" value="VOC_like"/>
    <property type="match status" value="1"/>
</dbReference>
<reference evidence="2 3" key="2">
    <citation type="journal article" date="2009" name="BMC Microbiol.">
        <title>The genome sequence of Geobacter metallireducens: features of metabolism, physiology and regulation common and dissimilar to Geobacter sulfurreducens.</title>
        <authorList>
            <person name="Aklujkar M."/>
            <person name="Krushkal J."/>
            <person name="DiBartolo G."/>
            <person name="Lapidus A."/>
            <person name="Land M.L."/>
            <person name="Lovley D.R."/>
        </authorList>
    </citation>
    <scope>NUCLEOTIDE SEQUENCE [LARGE SCALE GENOMIC DNA]</scope>
    <source>
        <strain evidence="3">ATCC 53774 / DSM 7210 / GS-15</strain>
    </source>
</reference>
<dbReference type="AlphaFoldDB" id="Q39SD2"/>
<dbReference type="STRING" id="269799.Gmet_2623"/>
<keyword evidence="3" id="KW-1185">Reference proteome</keyword>
<sequence length="164" mass="18136">MTKAIPEGYQTVTPMFMFKDARKAMEFYKRAFGAEERYVMPGPDGKGVMHAELRIGNSIVMMGEEHPQEACKSAETMGGSPVSFYIYLENVDEAFGRALAAGAKTTMPVDDMFWGDRAGTVQDPFGYSWTLATHTKDLTPQEIQQGAQAFFARMNRPGGTAERA</sequence>
<accession>Q39SD2</accession>
<dbReference type="SUPFAM" id="SSF54593">
    <property type="entry name" value="Glyoxalase/Bleomycin resistance protein/Dihydroxybiphenyl dioxygenase"/>
    <property type="match status" value="1"/>
</dbReference>
<organism evidence="2 3">
    <name type="scientific">Geobacter metallireducens (strain ATCC 53774 / DSM 7210 / GS-15)</name>
    <dbReference type="NCBI Taxonomy" id="269799"/>
    <lineage>
        <taxon>Bacteria</taxon>
        <taxon>Pseudomonadati</taxon>
        <taxon>Thermodesulfobacteriota</taxon>
        <taxon>Desulfuromonadia</taxon>
        <taxon>Geobacterales</taxon>
        <taxon>Geobacteraceae</taxon>
        <taxon>Geobacter</taxon>
    </lineage>
</organism>
<dbReference type="Proteomes" id="UP000007073">
    <property type="component" value="Chromosome"/>
</dbReference>
<gene>
    <name evidence="2" type="ordered locus">Gmet_2623</name>
</gene>
<dbReference type="Gene3D" id="3.30.720.120">
    <property type="match status" value="1"/>
</dbReference>
<dbReference type="Gene3D" id="3.30.720.110">
    <property type="match status" value="1"/>
</dbReference>
<dbReference type="PANTHER" id="PTHR34109">
    <property type="entry name" value="BNAUNNG04460D PROTEIN-RELATED"/>
    <property type="match status" value="1"/>
</dbReference>
<name>Q39SD2_GEOMG</name>
<proteinExistence type="predicted"/>
<dbReference type="InterPro" id="IPR004360">
    <property type="entry name" value="Glyas_Fos-R_dOase_dom"/>
</dbReference>
<dbReference type="PROSITE" id="PS51819">
    <property type="entry name" value="VOC"/>
    <property type="match status" value="1"/>
</dbReference>
<dbReference type="HOGENOM" id="CLU_046006_11_2_7"/>
<protein>
    <submittedName>
        <fullName evidence="2">PhnB domain protein</fullName>
    </submittedName>
</protein>
<dbReference type="InterPro" id="IPR029068">
    <property type="entry name" value="Glyas_Bleomycin-R_OHBP_Dase"/>
</dbReference>
<evidence type="ECO:0000259" key="1">
    <source>
        <dbReference type="PROSITE" id="PS51819"/>
    </source>
</evidence>
<dbReference type="Pfam" id="PF00903">
    <property type="entry name" value="Glyoxalase"/>
    <property type="match status" value="1"/>
</dbReference>
<reference evidence="2 3" key="1">
    <citation type="submission" date="2005-10" db="EMBL/GenBank/DDBJ databases">
        <title>Complete sequence of Geobacter metallireducens GS-15.</title>
        <authorList>
            <consortium name="US DOE Joint Genome Institute"/>
            <person name="Copeland A."/>
            <person name="Lucas S."/>
            <person name="Lapidus A."/>
            <person name="Barry K."/>
            <person name="Detter J.C."/>
            <person name="Glavina T."/>
            <person name="Hammon N."/>
            <person name="Israni S."/>
            <person name="Pitluck S."/>
            <person name="Di Bartolo G."/>
            <person name="Chain P."/>
            <person name="Schmutz J."/>
            <person name="Larimer F."/>
            <person name="Land M."/>
            <person name="Kyrpides N."/>
            <person name="Ivanova N."/>
            <person name="Richardson P."/>
        </authorList>
    </citation>
    <scope>NUCLEOTIDE SEQUENCE [LARGE SCALE GENOMIC DNA]</scope>
    <source>
        <strain evidence="3">ATCC 53774 / DSM 7210 / GS-15</strain>
    </source>
</reference>